<evidence type="ECO:0000256" key="2">
    <source>
        <dbReference type="ARBA" id="ARBA00022801"/>
    </source>
</evidence>
<feature type="transmembrane region" description="Helical" evidence="3">
    <location>
        <begin position="41"/>
        <end position="59"/>
    </location>
</feature>
<proteinExistence type="predicted"/>
<feature type="domain" description="Calcineurin-like phosphoesterase" evidence="4">
    <location>
        <begin position="167"/>
        <end position="348"/>
    </location>
</feature>
<dbReference type="EMBL" id="FZPD01000005">
    <property type="protein sequence ID" value="SNT30288.1"/>
    <property type="molecule type" value="Genomic_DNA"/>
</dbReference>
<evidence type="ECO:0000313" key="5">
    <source>
        <dbReference type="EMBL" id="SNT30288.1"/>
    </source>
</evidence>
<keyword evidence="1" id="KW-0479">Metal-binding</keyword>
<protein>
    <recommendedName>
        <fullName evidence="4">Calcineurin-like phosphoesterase domain-containing protein</fullName>
    </recommendedName>
</protein>
<dbReference type="RefSeq" id="WP_089357961.1">
    <property type="nucleotide sequence ID" value="NZ_FZPD01000005.1"/>
</dbReference>
<dbReference type="GO" id="GO:0016020">
    <property type="term" value="C:membrane"/>
    <property type="evidence" value="ECO:0007669"/>
    <property type="project" value="GOC"/>
</dbReference>
<sequence length="410" mass="46906">MSRIYFAIFLVSIYLVLDVYVFIAVRSLAEGLSPIWRRLVLVSYWVVSILSLAGVLLYRQINPKVFADLRLYITTFFFILFMGKLFATVFLMLEDIRRGITWIVNLFPFVEEKHSTSRSEFMQKSAIIAGAVPIAAMSFGVISGAHDYRVRKRVVYSPNLPKAFDGIRVAQISDIHTGSFFNKTAVEGGIDLLNAQKPDLAFFTGDLVNNKSEEAKEYLDIFKRVRAPLGVYSVMGNHDYGDYTSWSSEAAKQKDIKNLHDMHRYMGYDLLLNENRTIKVDGEEIAILGCENWGAGRFSKYGNMEQTIAGAEEKPYKLLLSHDPSHWDAQIRQEYQDIDLMLAGHTHGMQFGVEIGNFRWSPVQYRYKQWADLYQEGNQSLYVNRGYGFIGYPGRIGILPEITILELKRT</sequence>
<keyword evidence="2" id="KW-0378">Hydrolase</keyword>
<dbReference type="GO" id="GO:0008758">
    <property type="term" value="F:UDP-2,3-diacylglucosamine hydrolase activity"/>
    <property type="evidence" value="ECO:0007669"/>
    <property type="project" value="TreeGrafter"/>
</dbReference>
<keyword evidence="3" id="KW-0472">Membrane</keyword>
<dbReference type="OrthoDB" id="9780884at2"/>
<gene>
    <name evidence="5" type="ORF">SAMN05421640_3300</name>
</gene>
<reference evidence="5 6" key="1">
    <citation type="submission" date="2017-06" db="EMBL/GenBank/DDBJ databases">
        <authorList>
            <person name="Kim H.J."/>
            <person name="Triplett B.A."/>
        </authorList>
    </citation>
    <scope>NUCLEOTIDE SEQUENCE [LARGE SCALE GENOMIC DNA]</scope>
    <source>
        <strain evidence="5 6">DSM 19307</strain>
    </source>
</reference>
<keyword evidence="3" id="KW-1133">Transmembrane helix</keyword>
<evidence type="ECO:0000256" key="1">
    <source>
        <dbReference type="ARBA" id="ARBA00022723"/>
    </source>
</evidence>
<dbReference type="SUPFAM" id="SSF56300">
    <property type="entry name" value="Metallo-dependent phosphatases"/>
    <property type="match status" value="1"/>
</dbReference>
<accession>A0A239LK71</accession>
<organism evidence="5 6">
    <name type="scientific">Ekhidna lutea</name>
    <dbReference type="NCBI Taxonomy" id="447679"/>
    <lineage>
        <taxon>Bacteria</taxon>
        <taxon>Pseudomonadati</taxon>
        <taxon>Bacteroidota</taxon>
        <taxon>Cytophagia</taxon>
        <taxon>Cytophagales</taxon>
        <taxon>Reichenbachiellaceae</taxon>
        <taxon>Ekhidna</taxon>
    </lineage>
</organism>
<dbReference type="CDD" id="cd07385">
    <property type="entry name" value="MPP_YkuE_C"/>
    <property type="match status" value="1"/>
</dbReference>
<dbReference type="InterPro" id="IPR051158">
    <property type="entry name" value="Metallophosphoesterase_sf"/>
</dbReference>
<keyword evidence="3" id="KW-0812">Transmembrane</keyword>
<evidence type="ECO:0000259" key="4">
    <source>
        <dbReference type="Pfam" id="PF00149"/>
    </source>
</evidence>
<keyword evidence="6" id="KW-1185">Reference proteome</keyword>
<name>A0A239LK71_EKHLU</name>
<evidence type="ECO:0000313" key="6">
    <source>
        <dbReference type="Proteomes" id="UP000198393"/>
    </source>
</evidence>
<dbReference type="InterPro" id="IPR029052">
    <property type="entry name" value="Metallo-depent_PP-like"/>
</dbReference>
<dbReference type="GO" id="GO:0046872">
    <property type="term" value="F:metal ion binding"/>
    <property type="evidence" value="ECO:0007669"/>
    <property type="project" value="UniProtKB-KW"/>
</dbReference>
<dbReference type="PANTHER" id="PTHR31302:SF31">
    <property type="entry name" value="PHOSPHODIESTERASE YAEI"/>
    <property type="match status" value="1"/>
</dbReference>
<feature type="transmembrane region" description="Helical" evidence="3">
    <location>
        <begin position="71"/>
        <end position="93"/>
    </location>
</feature>
<dbReference type="Gene3D" id="3.60.21.10">
    <property type="match status" value="1"/>
</dbReference>
<evidence type="ECO:0000256" key="3">
    <source>
        <dbReference type="SAM" id="Phobius"/>
    </source>
</evidence>
<dbReference type="InterPro" id="IPR004843">
    <property type="entry name" value="Calcineurin-like_PHP"/>
</dbReference>
<feature type="transmembrane region" description="Helical" evidence="3">
    <location>
        <begin position="126"/>
        <end position="145"/>
    </location>
</feature>
<dbReference type="AlphaFoldDB" id="A0A239LK71"/>
<dbReference type="PANTHER" id="PTHR31302">
    <property type="entry name" value="TRANSMEMBRANE PROTEIN WITH METALLOPHOSPHOESTERASE DOMAIN-RELATED"/>
    <property type="match status" value="1"/>
</dbReference>
<dbReference type="GO" id="GO:0009245">
    <property type="term" value="P:lipid A biosynthetic process"/>
    <property type="evidence" value="ECO:0007669"/>
    <property type="project" value="TreeGrafter"/>
</dbReference>
<dbReference type="Pfam" id="PF00149">
    <property type="entry name" value="Metallophos"/>
    <property type="match status" value="1"/>
</dbReference>
<feature type="transmembrane region" description="Helical" evidence="3">
    <location>
        <begin position="6"/>
        <end position="29"/>
    </location>
</feature>
<dbReference type="Proteomes" id="UP000198393">
    <property type="component" value="Unassembled WGS sequence"/>
</dbReference>